<feature type="region of interest" description="Disordered" evidence="1">
    <location>
        <begin position="169"/>
        <end position="192"/>
    </location>
</feature>
<name>A0ABD3V6A5_SINWO</name>
<organism evidence="2 3">
    <name type="scientific">Sinanodonta woodiana</name>
    <name type="common">Chinese pond mussel</name>
    <name type="synonym">Anodonta woodiana</name>
    <dbReference type="NCBI Taxonomy" id="1069815"/>
    <lineage>
        <taxon>Eukaryota</taxon>
        <taxon>Metazoa</taxon>
        <taxon>Spiralia</taxon>
        <taxon>Lophotrochozoa</taxon>
        <taxon>Mollusca</taxon>
        <taxon>Bivalvia</taxon>
        <taxon>Autobranchia</taxon>
        <taxon>Heteroconchia</taxon>
        <taxon>Palaeoheterodonta</taxon>
        <taxon>Unionida</taxon>
        <taxon>Unionoidea</taxon>
        <taxon>Unionidae</taxon>
        <taxon>Unioninae</taxon>
        <taxon>Sinanodonta</taxon>
    </lineage>
</organism>
<accession>A0ABD3V6A5</accession>
<keyword evidence="3" id="KW-1185">Reference proteome</keyword>
<sequence>MADKDHLVEKKVKFLGSWVNDSVTKDVMGKILHLIKSEKGSKVRLQLNRDGLRVMKHHIISGMEMQTFIPLKNIYFMTVNHDGPRLLFVVAKDMHTYQIYTFKCENALDAGMFIQGLRDARKTLHYVATKEHDGINWTLRSKTEDDKRHLNTLVDIYGGKAVIQVDSSDVHKPPASAGHKLQHQTKKTPPGDQFHKTVLATRHAETNMKVVEVNTKTRTHSNGTTFSDNASEVSENALRSELESLSNELRDIKLMLEKSNGIHPDEIKHRNTKDALDAVVVSDDEDEVNTSTEVARRPRNESKANPVQNGHKDIGVVRVSVPDYRYSLNQSVTKGVDTTDSSGYNSFVSPTVDTSNAPSTTFEDWNNRVEWRARTISSMRPRSDTLGSSVSTHNQNGPEILRAKRQTIGYKMMYDPRFVVAHNQPKSISRRLRNSTTIERPIENVYRRHGHHSVVLRQSNGNDRPTILSVAPENGHFVEPNNNDLVIQTDMFDDPHTKTEITTPRDAIIRI</sequence>
<dbReference type="AlphaFoldDB" id="A0ABD3V6A5"/>
<dbReference type="Gene3D" id="2.30.29.30">
    <property type="entry name" value="Pleckstrin-homology domain (PH domain)/Phosphotyrosine-binding domain (PTB)"/>
    <property type="match status" value="1"/>
</dbReference>
<dbReference type="InterPro" id="IPR011993">
    <property type="entry name" value="PH-like_dom_sf"/>
</dbReference>
<dbReference type="Proteomes" id="UP001634394">
    <property type="component" value="Unassembled WGS sequence"/>
</dbReference>
<evidence type="ECO:0000256" key="1">
    <source>
        <dbReference type="SAM" id="MobiDB-lite"/>
    </source>
</evidence>
<reference evidence="2 3" key="1">
    <citation type="submission" date="2024-11" db="EMBL/GenBank/DDBJ databases">
        <title>Chromosome-level genome assembly of the freshwater bivalve Anodonta woodiana.</title>
        <authorList>
            <person name="Chen X."/>
        </authorList>
    </citation>
    <scope>NUCLEOTIDE SEQUENCE [LARGE SCALE GENOMIC DNA]</scope>
    <source>
        <strain evidence="2">MN2024</strain>
        <tissue evidence="2">Gills</tissue>
    </source>
</reference>
<comment type="caution">
    <text evidence="2">The sequence shown here is derived from an EMBL/GenBank/DDBJ whole genome shotgun (WGS) entry which is preliminary data.</text>
</comment>
<dbReference type="SUPFAM" id="SSF50729">
    <property type="entry name" value="PH domain-like"/>
    <property type="match status" value="1"/>
</dbReference>
<dbReference type="CDD" id="cd00934">
    <property type="entry name" value="PTB"/>
    <property type="match status" value="1"/>
</dbReference>
<gene>
    <name evidence="2" type="ORF">ACJMK2_011052</name>
</gene>
<protein>
    <submittedName>
        <fullName evidence="2">Uncharacterized protein</fullName>
    </submittedName>
</protein>
<proteinExistence type="predicted"/>
<evidence type="ECO:0000313" key="2">
    <source>
        <dbReference type="EMBL" id="KAL3856278.1"/>
    </source>
</evidence>
<evidence type="ECO:0000313" key="3">
    <source>
        <dbReference type="Proteomes" id="UP001634394"/>
    </source>
</evidence>
<dbReference type="EMBL" id="JBJQND010000013">
    <property type="protein sequence ID" value="KAL3856278.1"/>
    <property type="molecule type" value="Genomic_DNA"/>
</dbReference>